<accession>A0A367M106</accession>
<dbReference type="Proteomes" id="UP000253594">
    <property type="component" value="Unassembled WGS sequence"/>
</dbReference>
<dbReference type="EMBL" id="QORE01001761">
    <property type="protein sequence ID" value="RCI70881.1"/>
    <property type="molecule type" value="Genomic_DNA"/>
</dbReference>
<evidence type="ECO:0000313" key="2">
    <source>
        <dbReference type="Proteomes" id="UP000253594"/>
    </source>
</evidence>
<dbReference type="AlphaFoldDB" id="A0A367M106"/>
<reference evidence="1 2" key="1">
    <citation type="submission" date="2018-07" db="EMBL/GenBank/DDBJ databases">
        <title>Mechanisms of high-level aminoglycoside resistance among Gram-negative pathogens in Brazil.</title>
        <authorList>
            <person name="Ballaben A.S."/>
            <person name="Darini A.L.C."/>
            <person name="Doi Y."/>
        </authorList>
    </citation>
    <scope>NUCLEOTIDE SEQUENCE [LARGE SCALE GENOMIC DNA]</scope>
    <source>
        <strain evidence="1 2">B2-305</strain>
    </source>
</reference>
<sequence>RRQRQMCIRDSDGGIELVGVTFAVAWRFSQLVVAERVAASEYPELASYSDYAEGLPVFLETPSV</sequence>
<organism evidence="1 2">
    <name type="scientific">Pseudomonas aeruginosa</name>
    <dbReference type="NCBI Taxonomy" id="287"/>
    <lineage>
        <taxon>Bacteria</taxon>
        <taxon>Pseudomonadati</taxon>
        <taxon>Pseudomonadota</taxon>
        <taxon>Gammaproteobacteria</taxon>
        <taxon>Pseudomonadales</taxon>
        <taxon>Pseudomonadaceae</taxon>
        <taxon>Pseudomonas</taxon>
    </lineage>
</organism>
<proteinExistence type="predicted"/>
<dbReference type="Gene3D" id="1.20.1050.10">
    <property type="match status" value="1"/>
</dbReference>
<comment type="caution">
    <text evidence="1">The sequence shown here is derived from an EMBL/GenBank/DDBJ whole genome shotgun (WGS) entry which is preliminary data.</text>
</comment>
<gene>
    <name evidence="1" type="ORF">DT376_32145</name>
</gene>
<evidence type="ECO:0000313" key="1">
    <source>
        <dbReference type="EMBL" id="RCI70881.1"/>
    </source>
</evidence>
<name>A0A367M106_PSEAI</name>
<feature type="non-terminal residue" evidence="1">
    <location>
        <position position="1"/>
    </location>
</feature>
<protein>
    <submittedName>
        <fullName evidence="1">Uncharacterized protein</fullName>
    </submittedName>
</protein>